<reference evidence="9 10" key="2">
    <citation type="submission" date="2018-06" db="EMBL/GenBank/DDBJ databases">
        <title>Metagenomic assembly of (sub)arctic Cyanobacteria and their associated microbiome from non-axenic cultures.</title>
        <authorList>
            <person name="Baurain D."/>
        </authorList>
    </citation>
    <scope>NUCLEOTIDE SEQUENCE [LARGE SCALE GENOMIC DNA]</scope>
    <source>
        <strain evidence="9">ULC027bin1</strain>
    </source>
</reference>
<evidence type="ECO:0000256" key="3">
    <source>
        <dbReference type="ARBA" id="ARBA00008766"/>
    </source>
</evidence>
<evidence type="ECO:0000259" key="8">
    <source>
        <dbReference type="SMART" id="SM01011"/>
    </source>
</evidence>
<comment type="catalytic activity">
    <reaction evidence="1">
        <text>Release of any N-terminal amino acid, including proline, that is linked to proline, even from a dipeptide or tripeptide.</text>
        <dbReference type="EC" id="3.4.11.9"/>
    </reaction>
</comment>
<dbReference type="EC" id="3.4.11.9" evidence="4"/>
<dbReference type="PANTHER" id="PTHR43226">
    <property type="entry name" value="XAA-PRO AMINOPEPTIDASE 3"/>
    <property type="match status" value="1"/>
</dbReference>
<name>A0A2W4WXP2_9CYAN</name>
<dbReference type="InterPro" id="IPR036005">
    <property type="entry name" value="Creatinase/aminopeptidase-like"/>
</dbReference>
<dbReference type="CDD" id="cd01087">
    <property type="entry name" value="Prolidase"/>
    <property type="match status" value="1"/>
</dbReference>
<evidence type="ECO:0000256" key="5">
    <source>
        <dbReference type="ARBA" id="ARBA00022723"/>
    </source>
</evidence>
<comment type="caution">
    <text evidence="9">The sequence shown here is derived from an EMBL/GenBank/DDBJ whole genome shotgun (WGS) entry which is preliminary data.</text>
</comment>
<dbReference type="GO" id="GO:0006508">
    <property type="term" value="P:proteolysis"/>
    <property type="evidence" value="ECO:0007669"/>
    <property type="project" value="TreeGrafter"/>
</dbReference>
<proteinExistence type="inferred from homology"/>
<reference evidence="10" key="1">
    <citation type="submission" date="2018-04" db="EMBL/GenBank/DDBJ databases">
        <authorList>
            <person name="Cornet L."/>
        </authorList>
    </citation>
    <scope>NUCLEOTIDE SEQUENCE [LARGE SCALE GENOMIC DNA]</scope>
</reference>
<dbReference type="InterPro" id="IPR052433">
    <property type="entry name" value="X-Pro_dipept-like"/>
</dbReference>
<evidence type="ECO:0000313" key="10">
    <source>
        <dbReference type="Proteomes" id="UP000249794"/>
    </source>
</evidence>
<dbReference type="InterPro" id="IPR000994">
    <property type="entry name" value="Pept_M24"/>
</dbReference>
<evidence type="ECO:0000256" key="2">
    <source>
        <dbReference type="ARBA" id="ARBA00001936"/>
    </source>
</evidence>
<dbReference type="Pfam" id="PF05195">
    <property type="entry name" value="AMP_N"/>
    <property type="match status" value="1"/>
</dbReference>
<feature type="domain" description="Aminopeptidase P N-terminal" evidence="8">
    <location>
        <begin position="13"/>
        <end position="134"/>
    </location>
</feature>
<dbReference type="Gene3D" id="3.40.350.10">
    <property type="entry name" value="Creatinase/prolidase N-terminal domain"/>
    <property type="match status" value="1"/>
</dbReference>
<comment type="similarity">
    <text evidence="3">Belongs to the peptidase M24B family.</text>
</comment>
<dbReference type="GO" id="GO:0070006">
    <property type="term" value="F:metalloaminopeptidase activity"/>
    <property type="evidence" value="ECO:0007669"/>
    <property type="project" value="InterPro"/>
</dbReference>
<protein>
    <recommendedName>
        <fullName evidence="4">Xaa-Pro aminopeptidase</fullName>
        <ecNumber evidence="4">3.4.11.9</ecNumber>
    </recommendedName>
</protein>
<accession>A0A2W4WXP2</accession>
<evidence type="ECO:0000256" key="6">
    <source>
        <dbReference type="ARBA" id="ARBA00022801"/>
    </source>
</evidence>
<dbReference type="Pfam" id="PF00557">
    <property type="entry name" value="Peptidase_M24"/>
    <property type="match status" value="1"/>
</dbReference>
<dbReference type="GO" id="GO:0030145">
    <property type="term" value="F:manganese ion binding"/>
    <property type="evidence" value="ECO:0007669"/>
    <property type="project" value="InterPro"/>
</dbReference>
<evidence type="ECO:0000313" key="9">
    <source>
        <dbReference type="EMBL" id="PZO49320.1"/>
    </source>
</evidence>
<evidence type="ECO:0000256" key="1">
    <source>
        <dbReference type="ARBA" id="ARBA00001424"/>
    </source>
</evidence>
<evidence type="ECO:0000256" key="4">
    <source>
        <dbReference type="ARBA" id="ARBA00012574"/>
    </source>
</evidence>
<dbReference type="Gene3D" id="3.90.230.10">
    <property type="entry name" value="Creatinase/methionine aminopeptidase superfamily"/>
    <property type="match status" value="1"/>
</dbReference>
<dbReference type="SMART" id="SM01011">
    <property type="entry name" value="AMP_N"/>
    <property type="match status" value="1"/>
</dbReference>
<dbReference type="SUPFAM" id="SSF53092">
    <property type="entry name" value="Creatinase/prolidase N-terminal domain"/>
    <property type="match status" value="1"/>
</dbReference>
<dbReference type="EMBL" id="QBMP01000215">
    <property type="protein sequence ID" value="PZO49320.1"/>
    <property type="molecule type" value="Genomic_DNA"/>
</dbReference>
<dbReference type="GO" id="GO:0005829">
    <property type="term" value="C:cytosol"/>
    <property type="evidence" value="ECO:0007669"/>
    <property type="project" value="TreeGrafter"/>
</dbReference>
<organism evidence="9 10">
    <name type="scientific">Phormidesmis priestleyi</name>
    <dbReference type="NCBI Taxonomy" id="268141"/>
    <lineage>
        <taxon>Bacteria</taxon>
        <taxon>Bacillati</taxon>
        <taxon>Cyanobacteriota</taxon>
        <taxon>Cyanophyceae</taxon>
        <taxon>Leptolyngbyales</taxon>
        <taxon>Leptolyngbyaceae</taxon>
        <taxon>Phormidesmis</taxon>
    </lineage>
</organism>
<keyword evidence="9" id="KW-0645">Protease</keyword>
<dbReference type="PANTHER" id="PTHR43226:SF4">
    <property type="entry name" value="XAA-PRO AMINOPEPTIDASE 3"/>
    <property type="match status" value="1"/>
</dbReference>
<dbReference type="Proteomes" id="UP000249794">
    <property type="component" value="Unassembled WGS sequence"/>
</dbReference>
<sequence length="474" mass="51400">MQSPAQSLAAPSLVHTLLARRRRLAQQIDFPVLLWSGTAKSRNFAANIYPYRASSHFLYFAGLPLENAAIRIEGDQLMLFMDDATADDVLWHGPGPSRNDIAEQIGATAAHPLKALADLGQGVATFGEKDETVQMLEQAMLQRSIVIPRHGVRSNQTLEKAIVQLRMIHDEGSLAAIRQAIAVTVSAHKAGMAATPAVLAKQGIEAQVRAAMEGVIMAHDMTCAYGSIVTIAGEVLHNNHYHQPLSAGDLLLADVGAETTGGWAADITRTWPVTGKFSSTQRDLYDVVLAAHDFCIEKAQPGAEYADIHQIACQIMAAGLVELGILKGDPEALVADDAHALFFPHGVGHLMGLDVHDMEDLGDLAGYAEGRGRSDRFGLAFLRLNRVLAPGMVITIEPGFYQVPAILNDPKNRDRYAQSVNWERLEQFADVRGIRIEDDILITEQGNEVLSRDLPTAASAIEDLMMNLKQTAAL</sequence>
<comment type="cofactor">
    <cofactor evidence="2">
        <name>Mn(2+)</name>
        <dbReference type="ChEBI" id="CHEBI:29035"/>
    </cofactor>
</comment>
<dbReference type="AlphaFoldDB" id="A0A2W4WXP2"/>
<keyword evidence="6" id="KW-0378">Hydrolase</keyword>
<keyword evidence="9" id="KW-0031">Aminopeptidase</keyword>
<dbReference type="InterPro" id="IPR029149">
    <property type="entry name" value="Creatin/AminoP/Spt16_N"/>
</dbReference>
<evidence type="ECO:0000256" key="7">
    <source>
        <dbReference type="ARBA" id="ARBA00023211"/>
    </source>
</evidence>
<dbReference type="InterPro" id="IPR007865">
    <property type="entry name" value="Aminopep_P_N"/>
</dbReference>
<keyword evidence="5" id="KW-0479">Metal-binding</keyword>
<gene>
    <name evidence="9" type="ORF">DCF15_16995</name>
</gene>
<keyword evidence="7" id="KW-0464">Manganese</keyword>
<dbReference type="SUPFAM" id="SSF55920">
    <property type="entry name" value="Creatinase/aminopeptidase"/>
    <property type="match status" value="1"/>
</dbReference>